<protein>
    <submittedName>
        <fullName evidence="3">Uncharacterized protein</fullName>
    </submittedName>
</protein>
<proteinExistence type="predicted"/>
<feature type="transmembrane region" description="Helical" evidence="2">
    <location>
        <begin position="138"/>
        <end position="168"/>
    </location>
</feature>
<feature type="transmembrane region" description="Helical" evidence="2">
    <location>
        <begin position="7"/>
        <end position="31"/>
    </location>
</feature>
<dbReference type="EMBL" id="BAEE01000031">
    <property type="protein sequence ID" value="GAB09183.1"/>
    <property type="molecule type" value="Genomic_DNA"/>
</dbReference>
<dbReference type="RefSeq" id="WP_007321260.1">
    <property type="nucleotide sequence ID" value="NZ_BAEE01000031.1"/>
</dbReference>
<sequence>MKRAGKWITAIAAAVIVLSIVGGILLAVGGFRQIVNFDDESIAVAGPGNTVTTHFDAGQKVALYTYGANGVYVGPRPRCQISGPAPVKPGRAVTSSVTIAQQSRISFASYVIAESGDYRVSCDSPGVTIAPPLSAGGIIGGVGGIMLAIFGGILGIVGLFAGIMMWALGGRRPNPPPPSGPPYSTDPVATPEPED</sequence>
<gene>
    <name evidence="3" type="ORF">GOARA_031_00080</name>
</gene>
<evidence type="ECO:0000256" key="1">
    <source>
        <dbReference type="SAM" id="MobiDB-lite"/>
    </source>
</evidence>
<keyword evidence="4" id="KW-1185">Reference proteome</keyword>
<comment type="caution">
    <text evidence="3">The sequence shown here is derived from an EMBL/GenBank/DDBJ whole genome shotgun (WGS) entry which is preliminary data.</text>
</comment>
<feature type="region of interest" description="Disordered" evidence="1">
    <location>
        <begin position="172"/>
        <end position="195"/>
    </location>
</feature>
<evidence type="ECO:0000256" key="2">
    <source>
        <dbReference type="SAM" id="Phobius"/>
    </source>
</evidence>
<dbReference type="Proteomes" id="UP000035088">
    <property type="component" value="Unassembled WGS sequence"/>
</dbReference>
<keyword evidence="2" id="KW-0812">Transmembrane</keyword>
<keyword evidence="2" id="KW-0472">Membrane</keyword>
<organism evidence="3 4">
    <name type="scientific">Gordonia araii NBRC 100433</name>
    <dbReference type="NCBI Taxonomy" id="1073574"/>
    <lineage>
        <taxon>Bacteria</taxon>
        <taxon>Bacillati</taxon>
        <taxon>Actinomycetota</taxon>
        <taxon>Actinomycetes</taxon>
        <taxon>Mycobacteriales</taxon>
        <taxon>Gordoniaceae</taxon>
        <taxon>Gordonia</taxon>
    </lineage>
</organism>
<accession>G7H008</accession>
<dbReference type="STRING" id="1073574.GOARA_031_00080"/>
<reference evidence="3 4" key="1">
    <citation type="submission" date="2011-11" db="EMBL/GenBank/DDBJ databases">
        <title>Whole genome shotgun sequence of Gordonia araii NBRC 100433.</title>
        <authorList>
            <person name="Yoshida Y."/>
            <person name="Hosoyama A."/>
            <person name="Tsuchikane K."/>
            <person name="Katsumata H."/>
            <person name="Yamazaki S."/>
            <person name="Fujita N."/>
        </authorList>
    </citation>
    <scope>NUCLEOTIDE SEQUENCE [LARGE SCALE GENOMIC DNA]</scope>
    <source>
        <strain evidence="3 4">NBRC 100433</strain>
    </source>
</reference>
<evidence type="ECO:0000313" key="3">
    <source>
        <dbReference type="EMBL" id="GAB09183.1"/>
    </source>
</evidence>
<evidence type="ECO:0000313" key="4">
    <source>
        <dbReference type="Proteomes" id="UP000035088"/>
    </source>
</evidence>
<keyword evidence="2" id="KW-1133">Transmembrane helix</keyword>
<name>G7H008_9ACTN</name>
<dbReference type="OrthoDB" id="4381926at2"/>
<dbReference type="AlphaFoldDB" id="G7H008"/>